<proteinExistence type="predicted"/>
<accession>A0A0S7XSF7</accession>
<organism evidence="1 2">
    <name type="scientific">candidate division KD3-62 bacterium DG_56</name>
    <dbReference type="NCBI Taxonomy" id="1704032"/>
    <lineage>
        <taxon>Bacteria</taxon>
        <taxon>candidate division KD3-62</taxon>
    </lineage>
</organism>
<evidence type="ECO:0000313" key="1">
    <source>
        <dbReference type="EMBL" id="KPJ64828.1"/>
    </source>
</evidence>
<evidence type="ECO:0000313" key="2">
    <source>
        <dbReference type="Proteomes" id="UP000052020"/>
    </source>
</evidence>
<dbReference type="Proteomes" id="UP000052020">
    <property type="component" value="Unassembled WGS sequence"/>
</dbReference>
<dbReference type="EMBL" id="LIZY01000005">
    <property type="protein sequence ID" value="KPJ64828.1"/>
    <property type="molecule type" value="Genomic_DNA"/>
</dbReference>
<dbReference type="AlphaFoldDB" id="A0A0S7XSF7"/>
<name>A0A0S7XSF7_9BACT</name>
<reference evidence="1 2" key="1">
    <citation type="journal article" date="2015" name="Microbiome">
        <title>Genomic resolution of linkages in carbon, nitrogen, and sulfur cycling among widespread estuary sediment bacteria.</title>
        <authorList>
            <person name="Baker B.J."/>
            <person name="Lazar C.S."/>
            <person name="Teske A.P."/>
            <person name="Dick G.J."/>
        </authorList>
    </citation>
    <scope>NUCLEOTIDE SEQUENCE [LARGE SCALE GENOMIC DNA]</scope>
    <source>
        <strain evidence="1">DG_56</strain>
    </source>
</reference>
<protein>
    <submittedName>
        <fullName evidence="1">Uncharacterized protein</fullName>
    </submittedName>
</protein>
<sequence>MRNLTWRVSPLGARMLLILGTPPERAWQLNRTQIIHSLRALGEGDVAAAYGKFYLSAWAYFLSGYVDSAAGRDAISAGVEVMSRGVAVAEKSGIST</sequence>
<gene>
    <name evidence="1" type="ORF">AMK68_00455</name>
</gene>
<comment type="caution">
    <text evidence="1">The sequence shown here is derived from an EMBL/GenBank/DDBJ whole genome shotgun (WGS) entry which is preliminary data.</text>
</comment>